<dbReference type="EMBL" id="VXIS01000188">
    <property type="protein sequence ID" value="KAA8898269.1"/>
    <property type="molecule type" value="Genomic_DNA"/>
</dbReference>
<protein>
    <submittedName>
        <fullName evidence="2">Uncharacterized protein</fullName>
    </submittedName>
</protein>
<reference evidence="2 3" key="1">
    <citation type="submission" date="2019-09" db="EMBL/GenBank/DDBJ databases">
        <title>Draft genome of the ectomycorrhizal ascomycete Sphaerosporella brunnea.</title>
        <authorList>
            <consortium name="DOE Joint Genome Institute"/>
            <person name="Benucci G.M."/>
            <person name="Marozzi G."/>
            <person name="Antonielli L."/>
            <person name="Sanchez S."/>
            <person name="Marco P."/>
            <person name="Wang X."/>
            <person name="Falini L.B."/>
            <person name="Barry K."/>
            <person name="Haridas S."/>
            <person name="Lipzen A."/>
            <person name="Labutti K."/>
            <person name="Grigoriev I.V."/>
            <person name="Murat C."/>
            <person name="Martin F."/>
            <person name="Albertini E."/>
            <person name="Donnini D."/>
            <person name="Bonito G."/>
        </authorList>
    </citation>
    <scope>NUCLEOTIDE SEQUENCE [LARGE SCALE GENOMIC DNA]</scope>
    <source>
        <strain evidence="2 3">Sb_GMNB300</strain>
    </source>
</reference>
<name>A0A5J5EPC0_9PEZI</name>
<evidence type="ECO:0000256" key="1">
    <source>
        <dbReference type="SAM" id="MobiDB-lite"/>
    </source>
</evidence>
<dbReference type="InParanoid" id="A0A5J5EPC0"/>
<accession>A0A5J5EPC0</accession>
<dbReference type="AlphaFoldDB" id="A0A5J5EPC0"/>
<gene>
    <name evidence="2" type="ORF">FN846DRAFT_892878</name>
</gene>
<comment type="caution">
    <text evidence="2">The sequence shown here is derived from an EMBL/GenBank/DDBJ whole genome shotgun (WGS) entry which is preliminary data.</text>
</comment>
<keyword evidence="3" id="KW-1185">Reference proteome</keyword>
<sequence>MAIIGIHCFAGKHASDPERPDSIHENVPSPRRNRTACPYGLDCETPYIEGIRSIACTVNQRADQTSTSAGIRDAEFWIRVYASFAVFQVGRAVKVFKEGC</sequence>
<organism evidence="2 3">
    <name type="scientific">Sphaerosporella brunnea</name>
    <dbReference type="NCBI Taxonomy" id="1250544"/>
    <lineage>
        <taxon>Eukaryota</taxon>
        <taxon>Fungi</taxon>
        <taxon>Dikarya</taxon>
        <taxon>Ascomycota</taxon>
        <taxon>Pezizomycotina</taxon>
        <taxon>Pezizomycetes</taxon>
        <taxon>Pezizales</taxon>
        <taxon>Pyronemataceae</taxon>
        <taxon>Sphaerosporella</taxon>
    </lineage>
</organism>
<feature type="region of interest" description="Disordered" evidence="1">
    <location>
        <begin position="12"/>
        <end position="31"/>
    </location>
</feature>
<evidence type="ECO:0000313" key="3">
    <source>
        <dbReference type="Proteomes" id="UP000326924"/>
    </source>
</evidence>
<feature type="compositionally biased region" description="Basic and acidic residues" evidence="1">
    <location>
        <begin position="13"/>
        <end position="24"/>
    </location>
</feature>
<evidence type="ECO:0000313" key="2">
    <source>
        <dbReference type="EMBL" id="KAA8898269.1"/>
    </source>
</evidence>
<proteinExistence type="predicted"/>
<dbReference type="Proteomes" id="UP000326924">
    <property type="component" value="Unassembled WGS sequence"/>
</dbReference>